<dbReference type="EMBL" id="QNRF01000004">
    <property type="protein sequence ID" value="RBO83429.1"/>
    <property type="molecule type" value="Genomic_DNA"/>
</dbReference>
<proteinExistence type="predicted"/>
<comment type="caution">
    <text evidence="1">The sequence shown here is derived from an EMBL/GenBank/DDBJ whole genome shotgun (WGS) entry which is preliminary data.</text>
</comment>
<evidence type="ECO:0000313" key="1">
    <source>
        <dbReference type="EMBL" id="RBO83429.1"/>
    </source>
</evidence>
<sequence length="167" mass="18769">MSLNGKADSSATDTEIENPNGFFPDISVRVFIETYRLPDEYDEAPMVFELNNAIRHVNEELLDFVLILQSVKDAESLAEVNAELVPAYKAAVMGWARSALIKYFETVGRKAAAEIQGERNEIIVTEWKGDAQRNIDWIAKRLLLIAEAHGAVPKRRKYADGFRASIL</sequence>
<dbReference type="Pfam" id="PF05926">
    <property type="entry name" value="Phage_GPL"/>
    <property type="match status" value="1"/>
</dbReference>
<keyword evidence="2" id="KW-1185">Reference proteome</keyword>
<dbReference type="RefSeq" id="WP_181799819.1">
    <property type="nucleotide sequence ID" value="NZ_QNRF01000004.1"/>
</dbReference>
<name>A0A366D1Q4_9GAMM</name>
<accession>A0A366D1Q4</accession>
<evidence type="ECO:0000313" key="2">
    <source>
        <dbReference type="Proteomes" id="UP000252086"/>
    </source>
</evidence>
<dbReference type="Proteomes" id="UP000252086">
    <property type="component" value="Unassembled WGS sequence"/>
</dbReference>
<protein>
    <submittedName>
        <fullName evidence="1">Head completion protein GPL</fullName>
    </submittedName>
</protein>
<dbReference type="AlphaFoldDB" id="A0A366D1Q4"/>
<dbReference type="InterPro" id="IPR009225">
    <property type="entry name" value="Phage_head_completion_GpL"/>
</dbReference>
<gene>
    <name evidence="1" type="ORF">DFP76_104248</name>
</gene>
<organism evidence="1 2">
    <name type="scientific">Marinomonas aquiplantarum</name>
    <dbReference type="NCBI Taxonomy" id="491951"/>
    <lineage>
        <taxon>Bacteria</taxon>
        <taxon>Pseudomonadati</taxon>
        <taxon>Pseudomonadota</taxon>
        <taxon>Gammaproteobacteria</taxon>
        <taxon>Oceanospirillales</taxon>
        <taxon>Oceanospirillaceae</taxon>
        <taxon>Marinomonas</taxon>
    </lineage>
</organism>
<reference evidence="1 2" key="1">
    <citation type="submission" date="2018-06" db="EMBL/GenBank/DDBJ databases">
        <title>Genomic Encyclopedia of Type Strains, Phase III (KMG-III): the genomes of soil and plant-associated and newly described type strains.</title>
        <authorList>
            <person name="Whitman W."/>
        </authorList>
    </citation>
    <scope>NUCLEOTIDE SEQUENCE [LARGE SCALE GENOMIC DNA]</scope>
    <source>
        <strain evidence="1 2">CECT 7732</strain>
    </source>
</reference>